<dbReference type="Gene3D" id="3.90.850.10">
    <property type="entry name" value="Fumarylacetoacetase-like, C-terminal domain"/>
    <property type="match status" value="1"/>
</dbReference>
<feature type="domain" description="Fumarylacetoacetase-like C-terminal" evidence="3">
    <location>
        <begin position="73"/>
        <end position="282"/>
    </location>
</feature>
<protein>
    <submittedName>
        <fullName evidence="4">Fumarylacetoacetate hydrolase family protein</fullName>
    </submittedName>
</protein>
<dbReference type="EMBL" id="JAVRHY010000009">
    <property type="protein sequence ID" value="MDT0618994.1"/>
    <property type="molecule type" value="Genomic_DNA"/>
</dbReference>
<dbReference type="InterPro" id="IPR051121">
    <property type="entry name" value="FAH"/>
</dbReference>
<sequence>MRLRSYRRHEADYGLYDADLGVVMSDGVRPLTRLSDFYADPASWQQRAAACDAPPLSPGTFDLAPPVPPTAKLLCAAINYRSHGEETGFEPPKYPNLFARWTACLSTDGAEVPVPVDEHHGLDWEVELAVIVGRPLYNADAEQAQAAILGYTVFNDISGRVNQGRANRQAKGQWALGKNGDASAAIGSDIVAADALDADNLRLGTRLNGETMQDGNTRDMIFGIADMLAFASRGLTLQPGDLLATGTPAGVGVGRKPPRFMQPGDTVEAFVDGVGSVVSRIVAAE</sequence>
<reference evidence="4 5" key="1">
    <citation type="submission" date="2023-09" db="EMBL/GenBank/DDBJ databases">
        <authorList>
            <person name="Rey-Velasco X."/>
        </authorList>
    </citation>
    <scope>NUCLEOTIDE SEQUENCE [LARGE SCALE GENOMIC DNA]</scope>
    <source>
        <strain evidence="4 5">P385</strain>
    </source>
</reference>
<name>A0ABU3B940_9GAMM</name>
<dbReference type="RefSeq" id="WP_311659279.1">
    <property type="nucleotide sequence ID" value="NZ_JAVRHY010000009.1"/>
</dbReference>
<evidence type="ECO:0000313" key="4">
    <source>
        <dbReference type="EMBL" id="MDT0618994.1"/>
    </source>
</evidence>
<proteinExistence type="inferred from homology"/>
<dbReference type="GO" id="GO:0016787">
    <property type="term" value="F:hydrolase activity"/>
    <property type="evidence" value="ECO:0007669"/>
    <property type="project" value="UniProtKB-KW"/>
</dbReference>
<comment type="caution">
    <text evidence="4">The sequence shown here is derived from an EMBL/GenBank/DDBJ whole genome shotgun (WGS) entry which is preliminary data.</text>
</comment>
<dbReference type="InterPro" id="IPR011234">
    <property type="entry name" value="Fumarylacetoacetase-like_C"/>
</dbReference>
<dbReference type="Proteomes" id="UP001259982">
    <property type="component" value="Unassembled WGS sequence"/>
</dbReference>
<keyword evidence="2" id="KW-0479">Metal-binding</keyword>
<gene>
    <name evidence="4" type="ORF">RM531_10950</name>
</gene>
<evidence type="ECO:0000313" key="5">
    <source>
        <dbReference type="Proteomes" id="UP001259982"/>
    </source>
</evidence>
<dbReference type="PANTHER" id="PTHR42796">
    <property type="entry name" value="FUMARYLACETOACETATE HYDROLASE DOMAIN-CONTAINING PROTEIN 2A-RELATED"/>
    <property type="match status" value="1"/>
</dbReference>
<evidence type="ECO:0000256" key="2">
    <source>
        <dbReference type="ARBA" id="ARBA00022723"/>
    </source>
</evidence>
<evidence type="ECO:0000256" key="1">
    <source>
        <dbReference type="ARBA" id="ARBA00010211"/>
    </source>
</evidence>
<dbReference type="SUPFAM" id="SSF56529">
    <property type="entry name" value="FAH"/>
    <property type="match status" value="1"/>
</dbReference>
<dbReference type="Pfam" id="PF01557">
    <property type="entry name" value="FAA_hydrolase"/>
    <property type="match status" value="1"/>
</dbReference>
<dbReference type="InterPro" id="IPR036663">
    <property type="entry name" value="Fumarylacetoacetase_C_sf"/>
</dbReference>
<organism evidence="4 5">
    <name type="scientific">Spectribacter acetivorans</name>
    <dbReference type="NCBI Taxonomy" id="3075603"/>
    <lineage>
        <taxon>Bacteria</taxon>
        <taxon>Pseudomonadati</taxon>
        <taxon>Pseudomonadota</taxon>
        <taxon>Gammaproteobacteria</taxon>
        <taxon>Salinisphaerales</taxon>
        <taxon>Salinisphaeraceae</taxon>
        <taxon>Spectribacter</taxon>
    </lineage>
</organism>
<evidence type="ECO:0000259" key="3">
    <source>
        <dbReference type="Pfam" id="PF01557"/>
    </source>
</evidence>
<keyword evidence="5" id="KW-1185">Reference proteome</keyword>
<comment type="similarity">
    <text evidence="1">Belongs to the FAH family.</text>
</comment>
<keyword evidence="4" id="KW-0378">Hydrolase</keyword>
<dbReference type="PANTHER" id="PTHR42796:SF4">
    <property type="entry name" value="FUMARYLACETOACETATE HYDROLASE DOMAIN-CONTAINING PROTEIN 2A"/>
    <property type="match status" value="1"/>
</dbReference>
<accession>A0ABU3B940</accession>